<sequence length="147" mass="17249">MKTYMNRIDREHHLMMLVTWDYLGNWLEKTSCLTTEERKRIKTAATHLLHASDSIVGRLEVDYAKKLMRDAKNTEVRIVDRVNEKLGRTEGGRYIDIEDLYDLASFSLKECVGCNKTNHKECERYKLFMKLNIPVAQEQTDGCPYEN</sequence>
<evidence type="ECO:0000313" key="3">
    <source>
        <dbReference type="Proteomes" id="UP000322976"/>
    </source>
</evidence>
<dbReference type="AlphaFoldDB" id="A0A5D8QH37"/>
<dbReference type="RefSeq" id="WP_149544178.1">
    <property type="nucleotide sequence ID" value="NZ_VTPS01000001.1"/>
</dbReference>
<evidence type="ECO:0000313" key="2">
    <source>
        <dbReference type="EMBL" id="TZE83559.1"/>
    </source>
</evidence>
<reference evidence="2 3" key="1">
    <citation type="submission" date="2019-08" db="EMBL/GenBank/DDBJ databases">
        <title>Calorimonas adulescens gen. nov., sp. nov., an anaerobic thermophilic bacterium from Sakhalin hot spring.</title>
        <authorList>
            <person name="Khomyakova M.A."/>
            <person name="Merkel A.Y."/>
            <person name="Novikov A."/>
            <person name="Bonch-Osmolovskaya E.A."/>
            <person name="Slobodkin A.I."/>
        </authorList>
    </citation>
    <scope>NUCLEOTIDE SEQUENCE [LARGE SCALE GENOMIC DNA]</scope>
    <source>
        <strain evidence="2 3">A05MB</strain>
    </source>
</reference>
<dbReference type="EMBL" id="VTPS01000001">
    <property type="protein sequence ID" value="TZE83559.1"/>
    <property type="molecule type" value="Genomic_DNA"/>
</dbReference>
<name>A0A5D8QH37_9THEO</name>
<feature type="domain" description="DUF5651" evidence="1">
    <location>
        <begin position="96"/>
        <end position="146"/>
    </location>
</feature>
<protein>
    <recommendedName>
        <fullName evidence="1">DUF5651 domain-containing protein</fullName>
    </recommendedName>
</protein>
<accession>A0A5D8QH37</accession>
<dbReference type="Pfam" id="PF18892">
    <property type="entry name" value="DUF5651"/>
    <property type="match status" value="1"/>
</dbReference>
<proteinExistence type="predicted"/>
<evidence type="ECO:0000259" key="1">
    <source>
        <dbReference type="Pfam" id="PF18892"/>
    </source>
</evidence>
<gene>
    <name evidence="2" type="ORF">FWJ32_01390</name>
</gene>
<comment type="caution">
    <text evidence="2">The sequence shown here is derived from an EMBL/GenBank/DDBJ whole genome shotgun (WGS) entry which is preliminary data.</text>
</comment>
<keyword evidence="3" id="KW-1185">Reference proteome</keyword>
<organism evidence="2 3">
    <name type="scientific">Calorimonas adulescens</name>
    <dbReference type="NCBI Taxonomy" id="2606906"/>
    <lineage>
        <taxon>Bacteria</taxon>
        <taxon>Bacillati</taxon>
        <taxon>Bacillota</taxon>
        <taxon>Clostridia</taxon>
        <taxon>Thermoanaerobacterales</taxon>
        <taxon>Thermoanaerobacteraceae</taxon>
        <taxon>Calorimonas</taxon>
    </lineage>
</organism>
<dbReference type="InterPro" id="IPR043711">
    <property type="entry name" value="DUF5651"/>
</dbReference>
<dbReference type="Proteomes" id="UP000322976">
    <property type="component" value="Unassembled WGS sequence"/>
</dbReference>